<dbReference type="RefSeq" id="WP_132147087.1">
    <property type="nucleotide sequence ID" value="NZ_SMCS01000010.1"/>
</dbReference>
<name>A0A4R3YH61_9GAMM</name>
<comment type="caution">
    <text evidence="1">The sequence shown here is derived from an EMBL/GenBank/DDBJ whole genome shotgun (WGS) entry which is preliminary data.</text>
</comment>
<gene>
    <name evidence="1" type="ORF">EC912_11057</name>
</gene>
<dbReference type="EMBL" id="SMCS01000010">
    <property type="protein sequence ID" value="TCV91627.1"/>
    <property type="molecule type" value="Genomic_DNA"/>
</dbReference>
<reference evidence="1 2" key="1">
    <citation type="submission" date="2019-03" db="EMBL/GenBank/DDBJ databases">
        <title>Above-ground endophytic microbial communities from plants in different locations in the United States.</title>
        <authorList>
            <person name="Frank C."/>
        </authorList>
    </citation>
    <scope>NUCLEOTIDE SEQUENCE [LARGE SCALE GENOMIC DNA]</scope>
    <source>
        <strain evidence="1 2">LP_13_YM</strain>
    </source>
</reference>
<dbReference type="Proteomes" id="UP000295645">
    <property type="component" value="Unassembled WGS sequence"/>
</dbReference>
<evidence type="ECO:0000313" key="2">
    <source>
        <dbReference type="Proteomes" id="UP000295645"/>
    </source>
</evidence>
<dbReference type="AlphaFoldDB" id="A0A4R3YH61"/>
<protein>
    <submittedName>
        <fullName evidence="1">Uncharacterized protein</fullName>
    </submittedName>
</protein>
<proteinExistence type="predicted"/>
<organism evidence="1 2">
    <name type="scientific">Luteibacter rhizovicinus</name>
    <dbReference type="NCBI Taxonomy" id="242606"/>
    <lineage>
        <taxon>Bacteria</taxon>
        <taxon>Pseudomonadati</taxon>
        <taxon>Pseudomonadota</taxon>
        <taxon>Gammaproteobacteria</taxon>
        <taxon>Lysobacterales</taxon>
        <taxon>Rhodanobacteraceae</taxon>
        <taxon>Luteibacter</taxon>
    </lineage>
</organism>
<sequence>MNAVQRMFAASATLMVCGFADVRAQDGGQGAQRSASPLVPIAPSRKCQITHGAWCVLGSDAQITFSPRSDLASYQWTISASDWRSEPAIILEGTLCSDAKADSIEIVGTPKKVTFEGKSWREVDIQLTRDGKCRLRLLAPTSDRAPLDAAVSMLSTGLAACFEGQPCEAHRFGQKVYGAFGSVH</sequence>
<evidence type="ECO:0000313" key="1">
    <source>
        <dbReference type="EMBL" id="TCV91627.1"/>
    </source>
</evidence>
<keyword evidence="2" id="KW-1185">Reference proteome</keyword>
<accession>A0A4R3YH61</accession>